<dbReference type="Proteomes" id="UP000034954">
    <property type="component" value="Unassembled WGS sequence"/>
</dbReference>
<sequence>MLSEELSPYNSETRELPIVSGFNIMDTLSMLYHDLHVGPIGISPSYQIKETFDDNVFFSSADEVSDFYTSHLAGIELASPLSDFSRTYLNYNAEIYDYMRLDEQNHINQSVKAAFDFRFANDFNFSVSDQLSKREIPGIVNRRFVGNIEEVPTEDFALETFVAKREFIINLASFDLDLPDFFPNLDSSIHYANRDVSYEEKEFEDSDYNTDIIRTLANYNYPFLPIQISSGFVYTVQRYDLNENNDSIRKNIPFDITWNITPKNAVYLNTEYRISDYNSNSTLEDFKGLTTVLGDRYAINPVSSIEIHGERSIRELRASDNNAYLYLAIGIRYTITHDRFDAFIDVGYSKLKFLEENEAFGITEKIDGVNVDLNVRYSPQEWWFAEFNYNYDFNNDNIDFGDFSRNTLSLAAGLNF</sequence>
<reference evidence="1 2" key="1">
    <citation type="journal article" date="2013" name="BMC Microbiol.">
        <title>Identification of the type II cytochrome c maturation pathway in anammox bacteria by comparative genomics.</title>
        <authorList>
            <person name="Ferousi C."/>
            <person name="Speth D.R."/>
            <person name="Reimann J."/>
            <person name="Op den Camp H.J."/>
            <person name="Allen J.W."/>
            <person name="Keltjens J.T."/>
            <person name="Jetten M.S."/>
        </authorList>
    </citation>
    <scope>NUCLEOTIDE SEQUENCE [LARGE SCALE GENOMIC DNA]</scope>
    <source>
        <strain evidence="1">RU1</strain>
    </source>
</reference>
<evidence type="ECO:0008006" key="3">
    <source>
        <dbReference type="Google" id="ProtNLM"/>
    </source>
</evidence>
<protein>
    <recommendedName>
        <fullName evidence="3">Outer membrane protein beta-barrel domain-containing protein</fullName>
    </recommendedName>
</protein>
<keyword evidence="2" id="KW-1185">Reference proteome</keyword>
<gene>
    <name evidence="1" type="ORF">BROFUL_02502</name>
</gene>
<dbReference type="AlphaFoldDB" id="A0A0M2USH7"/>
<organism evidence="1 2">
    <name type="scientific">Candidatus Brocadia fulgida</name>
    <dbReference type="NCBI Taxonomy" id="380242"/>
    <lineage>
        <taxon>Bacteria</taxon>
        <taxon>Pseudomonadati</taxon>
        <taxon>Planctomycetota</taxon>
        <taxon>Candidatus Brocadiia</taxon>
        <taxon>Candidatus Brocadiales</taxon>
        <taxon>Candidatus Brocadiaceae</taxon>
        <taxon>Candidatus Brocadia</taxon>
    </lineage>
</organism>
<evidence type="ECO:0000313" key="1">
    <source>
        <dbReference type="EMBL" id="KKO18792.1"/>
    </source>
</evidence>
<dbReference type="EMBL" id="LAQJ01000234">
    <property type="protein sequence ID" value="KKO18792.1"/>
    <property type="molecule type" value="Genomic_DNA"/>
</dbReference>
<comment type="caution">
    <text evidence="1">The sequence shown here is derived from an EMBL/GenBank/DDBJ whole genome shotgun (WGS) entry which is preliminary data.</text>
</comment>
<accession>A0A0M2USH7</accession>
<evidence type="ECO:0000313" key="2">
    <source>
        <dbReference type="Proteomes" id="UP000034954"/>
    </source>
</evidence>
<name>A0A0M2USH7_9BACT</name>
<proteinExistence type="predicted"/>